<dbReference type="PANTHER" id="PTHR24249">
    <property type="entry name" value="HISTAMINE RECEPTOR-RELATED G-PROTEIN COUPLED RECEPTOR"/>
    <property type="match status" value="1"/>
</dbReference>
<proteinExistence type="predicted"/>
<keyword evidence="12" id="KW-1185">Reference proteome</keyword>
<keyword evidence="3 9" id="KW-0812">Transmembrane</keyword>
<reference evidence="11" key="1">
    <citation type="submission" date="2022-11" db="UniProtKB">
        <authorList>
            <consortium name="EnsemblMetazoa"/>
        </authorList>
    </citation>
    <scope>IDENTIFICATION</scope>
</reference>
<evidence type="ECO:0000256" key="2">
    <source>
        <dbReference type="ARBA" id="ARBA00022475"/>
    </source>
</evidence>
<dbReference type="GeneID" id="119740491"/>
<feature type="transmembrane region" description="Helical" evidence="9">
    <location>
        <begin position="240"/>
        <end position="259"/>
    </location>
</feature>
<dbReference type="InterPro" id="IPR050569">
    <property type="entry name" value="TAAR"/>
</dbReference>
<keyword evidence="5" id="KW-0297">G-protein coupled receptor</keyword>
<dbReference type="GO" id="GO:0005886">
    <property type="term" value="C:plasma membrane"/>
    <property type="evidence" value="ECO:0007669"/>
    <property type="project" value="UniProtKB-SubCell"/>
</dbReference>
<feature type="transmembrane region" description="Helical" evidence="9">
    <location>
        <begin position="182"/>
        <end position="207"/>
    </location>
</feature>
<feature type="transmembrane region" description="Helical" evidence="9">
    <location>
        <begin position="133"/>
        <end position="154"/>
    </location>
</feature>
<dbReference type="Pfam" id="PF00001">
    <property type="entry name" value="7tm_1"/>
    <property type="match status" value="1"/>
</dbReference>
<feature type="transmembrane region" description="Helical" evidence="9">
    <location>
        <begin position="91"/>
        <end position="112"/>
    </location>
</feature>
<dbReference type="RefSeq" id="XP_038071742.1">
    <property type="nucleotide sequence ID" value="XM_038215814.1"/>
</dbReference>
<accession>A0A914B8J4</accession>
<evidence type="ECO:0000313" key="11">
    <source>
        <dbReference type="EnsemblMetazoa" id="XP_038071742.1"/>
    </source>
</evidence>
<evidence type="ECO:0000256" key="5">
    <source>
        <dbReference type="ARBA" id="ARBA00023040"/>
    </source>
</evidence>
<dbReference type="InterPro" id="IPR000276">
    <property type="entry name" value="GPCR_Rhodpsn"/>
</dbReference>
<dbReference type="Proteomes" id="UP000887568">
    <property type="component" value="Unplaced"/>
</dbReference>
<dbReference type="OrthoDB" id="10018446at2759"/>
<evidence type="ECO:0000256" key="6">
    <source>
        <dbReference type="ARBA" id="ARBA00023136"/>
    </source>
</evidence>
<dbReference type="OMA" id="NEVCAIR"/>
<evidence type="ECO:0000256" key="9">
    <source>
        <dbReference type="SAM" id="Phobius"/>
    </source>
</evidence>
<feature type="transmembrane region" description="Helical" evidence="9">
    <location>
        <begin position="271"/>
        <end position="291"/>
    </location>
</feature>
<dbReference type="Gene3D" id="1.20.1070.10">
    <property type="entry name" value="Rhodopsin 7-helix transmembrane proteins"/>
    <property type="match status" value="1"/>
</dbReference>
<dbReference type="SUPFAM" id="SSF81321">
    <property type="entry name" value="Family A G protein-coupled receptor-like"/>
    <property type="match status" value="1"/>
</dbReference>
<evidence type="ECO:0000256" key="3">
    <source>
        <dbReference type="ARBA" id="ARBA00022692"/>
    </source>
</evidence>
<feature type="transmembrane region" description="Helical" evidence="9">
    <location>
        <begin position="16"/>
        <end position="41"/>
    </location>
</feature>
<feature type="domain" description="G-protein coupled receptors family 1 profile" evidence="10">
    <location>
        <begin position="33"/>
        <end position="289"/>
    </location>
</feature>
<comment type="subcellular location">
    <subcellularLocation>
        <location evidence="1">Cell membrane</location>
        <topology evidence="1">Multi-pass membrane protein</topology>
    </subcellularLocation>
</comment>
<dbReference type="InterPro" id="IPR017452">
    <property type="entry name" value="GPCR_Rhodpsn_7TM"/>
</dbReference>
<sequence>MNSTLEPNNYGVTDSFGIAQCIILVTTILLLTLNPLCLLVLRRVDSIQDTTKVFLRALTAADLGVGIFFALPGTFVTFYKDWPFGNALCGLQAFLLSTIIYSPPVSLLMLTVDRYISVVHALRYSSLVTVKRARIAVVSVLGALLLIGVGYNFVGEWRFMFMPKLLVCVCTNNEAGNLTLPFIQVTFSCVVSFALLTVLITYIRLFLISRHHERRIHANNPAALEGNPLPRPNNKMLHTLLIIVLSALIFNLLPLLWIVLGDVDMDPLVTFFILDLPILTNSWLNVVIYFFRNKDIRQATRNLLLTYLTFLQKHSPFTCTCNTS</sequence>
<evidence type="ECO:0000256" key="4">
    <source>
        <dbReference type="ARBA" id="ARBA00022989"/>
    </source>
</evidence>
<protein>
    <recommendedName>
        <fullName evidence="10">G-protein coupled receptors family 1 profile domain-containing protein</fullName>
    </recommendedName>
</protein>
<keyword evidence="4 9" id="KW-1133">Transmembrane helix</keyword>
<evidence type="ECO:0000256" key="1">
    <source>
        <dbReference type="ARBA" id="ARBA00004651"/>
    </source>
</evidence>
<dbReference type="EnsemblMetazoa" id="XM_038215814.1">
    <property type="protein sequence ID" value="XP_038071742.1"/>
    <property type="gene ID" value="LOC119740491"/>
</dbReference>
<keyword evidence="7" id="KW-0675">Receptor</keyword>
<keyword evidence="2" id="KW-1003">Cell membrane</keyword>
<dbReference type="PRINTS" id="PR00237">
    <property type="entry name" value="GPCRRHODOPSN"/>
</dbReference>
<dbReference type="AlphaFoldDB" id="A0A914B8J4"/>
<evidence type="ECO:0000259" key="10">
    <source>
        <dbReference type="PROSITE" id="PS50262"/>
    </source>
</evidence>
<dbReference type="PROSITE" id="PS50262">
    <property type="entry name" value="G_PROTEIN_RECEP_F1_2"/>
    <property type="match status" value="1"/>
</dbReference>
<feature type="transmembrane region" description="Helical" evidence="9">
    <location>
        <begin position="53"/>
        <end position="79"/>
    </location>
</feature>
<dbReference type="CDD" id="cd00637">
    <property type="entry name" value="7tm_classA_rhodopsin-like"/>
    <property type="match status" value="1"/>
</dbReference>
<dbReference type="SMART" id="SM01381">
    <property type="entry name" value="7TM_GPCR_Srsx"/>
    <property type="match status" value="1"/>
</dbReference>
<evidence type="ECO:0000256" key="8">
    <source>
        <dbReference type="ARBA" id="ARBA00023224"/>
    </source>
</evidence>
<organism evidence="11 12">
    <name type="scientific">Patiria miniata</name>
    <name type="common">Bat star</name>
    <name type="synonym">Asterina miniata</name>
    <dbReference type="NCBI Taxonomy" id="46514"/>
    <lineage>
        <taxon>Eukaryota</taxon>
        <taxon>Metazoa</taxon>
        <taxon>Echinodermata</taxon>
        <taxon>Eleutherozoa</taxon>
        <taxon>Asterozoa</taxon>
        <taxon>Asteroidea</taxon>
        <taxon>Valvatacea</taxon>
        <taxon>Valvatida</taxon>
        <taxon>Asterinidae</taxon>
        <taxon>Patiria</taxon>
    </lineage>
</organism>
<dbReference type="GO" id="GO:0004930">
    <property type="term" value="F:G protein-coupled receptor activity"/>
    <property type="evidence" value="ECO:0007669"/>
    <property type="project" value="UniProtKB-KW"/>
</dbReference>
<keyword evidence="6 9" id="KW-0472">Membrane</keyword>
<name>A0A914B8J4_PATMI</name>
<keyword evidence="8" id="KW-0807">Transducer</keyword>
<evidence type="ECO:0000256" key="7">
    <source>
        <dbReference type="ARBA" id="ARBA00023170"/>
    </source>
</evidence>
<evidence type="ECO:0000313" key="12">
    <source>
        <dbReference type="Proteomes" id="UP000887568"/>
    </source>
</evidence>